<proteinExistence type="predicted"/>
<reference evidence="7 8" key="1">
    <citation type="submission" date="2018-06" db="EMBL/GenBank/DDBJ databases">
        <title>Genomic Encyclopedia of Type Strains, Phase IV (KMG-IV): sequencing the most valuable type-strain genomes for metagenomic binning, comparative biology and taxonomic classification.</title>
        <authorList>
            <person name="Goeker M."/>
        </authorList>
    </citation>
    <scope>NUCLEOTIDE SEQUENCE [LARGE SCALE GENOMIC DNA]</scope>
    <source>
        <strain evidence="7 8">DSM 22112</strain>
    </source>
</reference>
<accession>A0A366I8F1</accession>
<gene>
    <name evidence="7" type="ORF">DES36_10729</name>
</gene>
<organism evidence="7 8">
    <name type="scientific">Alkalibaculum bacchi</name>
    <dbReference type="NCBI Taxonomy" id="645887"/>
    <lineage>
        <taxon>Bacteria</taxon>
        <taxon>Bacillati</taxon>
        <taxon>Bacillota</taxon>
        <taxon>Clostridia</taxon>
        <taxon>Eubacteriales</taxon>
        <taxon>Eubacteriaceae</taxon>
        <taxon>Alkalibaculum</taxon>
    </lineage>
</organism>
<sequence>MKKFIYLIIIAILIISLSACSKEKNAPVDEGNPIKIGYLPITHALPLFIQEDGANLKSAKLELVKFGSWAELVEALNAGEIDGASMLVELAMKSKEQGIGLKSVALGHRDGNVVVVSEEINKASDLKGKTVSIPSKLSSHNILLYQMLKENNLKLSDVNVVELPPAEMPAALSDGRISAYIVAEPFGAISISHGSGKVLYDSQELWQDSLCCTLVLRDEFINNNRLVAEEFVREYVKAAEKAEQKDKDVYEVSSKYMKTKKDVLELSLKFISYKDLAIRKEEYQVLTDYMKEMGLSENPPAYEDFIDNSLIQGE</sequence>
<keyword evidence="6" id="KW-0732">Signal</keyword>
<comment type="subcellular location">
    <subcellularLocation>
        <location evidence="1">Cell inner membrane</location>
    </subcellularLocation>
</comment>
<name>A0A366I8F1_9FIRM</name>
<dbReference type="InterPro" id="IPR044527">
    <property type="entry name" value="NrtA/CpmA_ABC-bd_dom"/>
</dbReference>
<dbReference type="CDD" id="cd13553">
    <property type="entry name" value="PBP2_NrtA_CpmA_like"/>
    <property type="match status" value="1"/>
</dbReference>
<evidence type="ECO:0000256" key="6">
    <source>
        <dbReference type="SAM" id="SignalP"/>
    </source>
</evidence>
<keyword evidence="2" id="KW-0813">Transport</keyword>
<evidence type="ECO:0000256" key="4">
    <source>
        <dbReference type="ARBA" id="ARBA00022519"/>
    </source>
</evidence>
<keyword evidence="3" id="KW-1003">Cell membrane</keyword>
<dbReference type="Pfam" id="PF13379">
    <property type="entry name" value="NMT1_2"/>
    <property type="match status" value="1"/>
</dbReference>
<dbReference type="RefSeq" id="WP_113920421.1">
    <property type="nucleotide sequence ID" value="NZ_QNRX01000007.1"/>
</dbReference>
<dbReference type="Gene3D" id="3.40.190.10">
    <property type="entry name" value="Periplasmic binding protein-like II"/>
    <property type="match status" value="2"/>
</dbReference>
<feature type="chain" id="PRO_5017040876" evidence="6">
    <location>
        <begin position="22"/>
        <end position="314"/>
    </location>
</feature>
<evidence type="ECO:0000256" key="1">
    <source>
        <dbReference type="ARBA" id="ARBA00004533"/>
    </source>
</evidence>
<keyword evidence="8" id="KW-1185">Reference proteome</keyword>
<dbReference type="PANTHER" id="PTHR30024:SF43">
    <property type="entry name" value="BLL4572 PROTEIN"/>
    <property type="match status" value="1"/>
</dbReference>
<feature type="signal peptide" evidence="6">
    <location>
        <begin position="1"/>
        <end position="21"/>
    </location>
</feature>
<evidence type="ECO:0000256" key="2">
    <source>
        <dbReference type="ARBA" id="ARBA00022448"/>
    </source>
</evidence>
<dbReference type="PROSITE" id="PS51257">
    <property type="entry name" value="PROKAR_LIPOPROTEIN"/>
    <property type="match status" value="1"/>
</dbReference>
<evidence type="ECO:0000256" key="5">
    <source>
        <dbReference type="ARBA" id="ARBA00023136"/>
    </source>
</evidence>
<evidence type="ECO:0000256" key="3">
    <source>
        <dbReference type="ARBA" id="ARBA00022475"/>
    </source>
</evidence>
<dbReference type="GO" id="GO:0005886">
    <property type="term" value="C:plasma membrane"/>
    <property type="evidence" value="ECO:0007669"/>
    <property type="project" value="UniProtKB-SubCell"/>
</dbReference>
<evidence type="ECO:0000313" key="8">
    <source>
        <dbReference type="Proteomes" id="UP000253490"/>
    </source>
</evidence>
<protein>
    <submittedName>
        <fullName evidence="7">NitT/TauT family transport system substrate-binding protein</fullName>
    </submittedName>
</protein>
<dbReference type="AlphaFoldDB" id="A0A366I8F1"/>
<dbReference type="PANTHER" id="PTHR30024">
    <property type="entry name" value="ALIPHATIC SULFONATES-BINDING PROTEIN-RELATED"/>
    <property type="match status" value="1"/>
</dbReference>
<keyword evidence="4" id="KW-0997">Cell inner membrane</keyword>
<comment type="caution">
    <text evidence="7">The sequence shown here is derived from an EMBL/GenBank/DDBJ whole genome shotgun (WGS) entry which is preliminary data.</text>
</comment>
<dbReference type="SUPFAM" id="SSF53850">
    <property type="entry name" value="Periplasmic binding protein-like II"/>
    <property type="match status" value="1"/>
</dbReference>
<keyword evidence="5" id="KW-0472">Membrane</keyword>
<dbReference type="OrthoDB" id="570524at2"/>
<evidence type="ECO:0000313" key="7">
    <source>
        <dbReference type="EMBL" id="RBP65292.1"/>
    </source>
</evidence>
<dbReference type="EMBL" id="QNRX01000007">
    <property type="protein sequence ID" value="RBP65292.1"/>
    <property type="molecule type" value="Genomic_DNA"/>
</dbReference>
<dbReference type="Proteomes" id="UP000253490">
    <property type="component" value="Unassembled WGS sequence"/>
</dbReference>